<protein>
    <recommendedName>
        <fullName evidence="5">Prepilin-type N-terminal cleavage/methylation domain-containing protein</fullName>
    </recommendedName>
</protein>
<reference evidence="3 4" key="2">
    <citation type="submission" date="2018-04" db="EMBL/GenBank/DDBJ databases">
        <title>Thauera lacus sp. nov., isolated from an saline lake in Inner Mongolia, China.</title>
        <authorList>
            <person name="Liang Q.-Y."/>
        </authorList>
    </citation>
    <scope>NUCLEOTIDE SEQUENCE [LARGE SCALE GENOMIC DNA]</scope>
    <source>
        <strain evidence="3 4">D20</strain>
    </source>
</reference>
<keyword evidence="4" id="KW-1185">Reference proteome</keyword>
<name>A0A2T4IGB7_9RHOO</name>
<dbReference type="NCBIfam" id="TIGR02532">
    <property type="entry name" value="IV_pilin_GFxxxE"/>
    <property type="match status" value="1"/>
</dbReference>
<reference evidence="3 4" key="1">
    <citation type="submission" date="2018-03" db="EMBL/GenBank/DDBJ databases">
        <authorList>
            <person name="Keele B.F."/>
        </authorList>
    </citation>
    <scope>NUCLEOTIDE SEQUENCE [LARGE SCALE GENOMIC DNA]</scope>
    <source>
        <strain evidence="3 4">D20</strain>
    </source>
</reference>
<dbReference type="InterPro" id="IPR012902">
    <property type="entry name" value="N_methyl_site"/>
</dbReference>
<dbReference type="PROSITE" id="PS00409">
    <property type="entry name" value="PROKAR_NTER_METHYL"/>
    <property type="match status" value="1"/>
</dbReference>
<dbReference type="Proteomes" id="UP000241193">
    <property type="component" value="Unassembled WGS sequence"/>
</dbReference>
<dbReference type="SUPFAM" id="SSF54523">
    <property type="entry name" value="Pili subunits"/>
    <property type="match status" value="1"/>
</dbReference>
<keyword evidence="2" id="KW-0472">Membrane</keyword>
<proteinExistence type="predicted"/>
<dbReference type="InterPro" id="IPR045584">
    <property type="entry name" value="Pilin-like"/>
</dbReference>
<accession>A0A2T4IGB7</accession>
<dbReference type="AlphaFoldDB" id="A0A2T4IGB7"/>
<feature type="compositionally biased region" description="Low complexity" evidence="1">
    <location>
        <begin position="1"/>
        <end position="19"/>
    </location>
</feature>
<keyword evidence="2" id="KW-1133">Transmembrane helix</keyword>
<organism evidence="3 4">
    <name type="scientific">Pseudothauera lacus</name>
    <dbReference type="NCBI Taxonomy" id="2136175"/>
    <lineage>
        <taxon>Bacteria</taxon>
        <taxon>Pseudomonadati</taxon>
        <taxon>Pseudomonadota</taxon>
        <taxon>Betaproteobacteria</taxon>
        <taxon>Rhodocyclales</taxon>
        <taxon>Zoogloeaceae</taxon>
        <taxon>Pseudothauera</taxon>
    </lineage>
</organism>
<feature type="transmembrane region" description="Helical" evidence="2">
    <location>
        <begin position="39"/>
        <end position="60"/>
    </location>
</feature>
<evidence type="ECO:0008006" key="5">
    <source>
        <dbReference type="Google" id="ProtNLM"/>
    </source>
</evidence>
<evidence type="ECO:0000313" key="3">
    <source>
        <dbReference type="EMBL" id="PTD96818.1"/>
    </source>
</evidence>
<dbReference type="EMBL" id="PZKC01000005">
    <property type="protein sequence ID" value="PTD96818.1"/>
    <property type="molecule type" value="Genomic_DNA"/>
</dbReference>
<dbReference type="OrthoDB" id="8759523at2"/>
<evidence type="ECO:0000256" key="2">
    <source>
        <dbReference type="SAM" id="Phobius"/>
    </source>
</evidence>
<dbReference type="Pfam" id="PF07963">
    <property type="entry name" value="N_methyl"/>
    <property type="match status" value="1"/>
</dbReference>
<comment type="caution">
    <text evidence="3">The sequence shown here is derived from an EMBL/GenBank/DDBJ whole genome shotgun (WGS) entry which is preliminary data.</text>
</comment>
<gene>
    <name evidence="3" type="ORF">C8261_08400</name>
</gene>
<keyword evidence="2" id="KW-0812">Transmembrane</keyword>
<feature type="region of interest" description="Disordered" evidence="1">
    <location>
        <begin position="1"/>
        <end position="20"/>
    </location>
</feature>
<evidence type="ECO:0000256" key="1">
    <source>
        <dbReference type="SAM" id="MobiDB-lite"/>
    </source>
</evidence>
<evidence type="ECO:0000313" key="4">
    <source>
        <dbReference type="Proteomes" id="UP000241193"/>
    </source>
</evidence>
<sequence>MASAARAPARPSPSVRAASTWKQKPAMCAEHRPCRGFTLIELIVVIVVLSAGLVGILAAFNNTVSRSADPMLQQQAIALAEGYLEEIMGMRCPGVSAGGTARGEWAFVADYDGVDDQPPVDVSGAELAGLSGYRVQVTVAGDTLAGVPGCRITVLVNGDGASSELIGFRAED</sequence>